<organism evidence="2 3">
    <name type="scientific">Streptomyces lateritius</name>
    <dbReference type="NCBI Taxonomy" id="67313"/>
    <lineage>
        <taxon>Bacteria</taxon>
        <taxon>Bacillati</taxon>
        <taxon>Actinomycetota</taxon>
        <taxon>Actinomycetes</taxon>
        <taxon>Kitasatosporales</taxon>
        <taxon>Streptomycetaceae</taxon>
        <taxon>Streptomyces</taxon>
    </lineage>
</organism>
<dbReference type="EMBL" id="JBIBSM010000006">
    <property type="protein sequence ID" value="MFF8277356.1"/>
    <property type="molecule type" value="Genomic_DNA"/>
</dbReference>
<accession>A0ABW6YC04</accession>
<protein>
    <submittedName>
        <fullName evidence="2">Uncharacterized protein</fullName>
    </submittedName>
</protein>
<evidence type="ECO:0000313" key="2">
    <source>
        <dbReference type="EMBL" id="MFF8277356.1"/>
    </source>
</evidence>
<evidence type="ECO:0000313" key="3">
    <source>
        <dbReference type="Proteomes" id="UP001603013"/>
    </source>
</evidence>
<feature type="region of interest" description="Disordered" evidence="1">
    <location>
        <begin position="79"/>
        <end position="106"/>
    </location>
</feature>
<reference evidence="2 3" key="1">
    <citation type="submission" date="2024-10" db="EMBL/GenBank/DDBJ databases">
        <title>The Natural Products Discovery Center: Release of the First 8490 Sequenced Strains for Exploring Actinobacteria Biosynthetic Diversity.</title>
        <authorList>
            <person name="Kalkreuter E."/>
            <person name="Kautsar S.A."/>
            <person name="Yang D."/>
            <person name="Bader C.D."/>
            <person name="Teijaro C.N."/>
            <person name="Fluegel L."/>
            <person name="Davis C.M."/>
            <person name="Simpson J.R."/>
            <person name="Lauterbach L."/>
            <person name="Steele A.D."/>
            <person name="Gui C."/>
            <person name="Meng S."/>
            <person name="Li G."/>
            <person name="Viehrig K."/>
            <person name="Ye F."/>
            <person name="Su P."/>
            <person name="Kiefer A.F."/>
            <person name="Nichols A."/>
            <person name="Cepeda A.J."/>
            <person name="Yan W."/>
            <person name="Fan B."/>
            <person name="Jiang Y."/>
            <person name="Adhikari A."/>
            <person name="Zheng C.-J."/>
            <person name="Schuster L."/>
            <person name="Cowan T.M."/>
            <person name="Smanski M.J."/>
            <person name="Chevrette M.G."/>
            <person name="De Carvalho L.P.S."/>
            <person name="Shen B."/>
        </authorList>
    </citation>
    <scope>NUCLEOTIDE SEQUENCE [LARGE SCALE GENOMIC DNA]</scope>
    <source>
        <strain evidence="2 3">NPDC015755</strain>
    </source>
</reference>
<name>A0ABW6YC04_9ACTN</name>
<dbReference type="RefSeq" id="WP_391934645.1">
    <property type="nucleotide sequence ID" value="NZ_JBIBSM010000006.1"/>
</dbReference>
<evidence type="ECO:0000256" key="1">
    <source>
        <dbReference type="SAM" id="MobiDB-lite"/>
    </source>
</evidence>
<comment type="caution">
    <text evidence="2">The sequence shown here is derived from an EMBL/GenBank/DDBJ whole genome shotgun (WGS) entry which is preliminary data.</text>
</comment>
<dbReference type="Proteomes" id="UP001603013">
    <property type="component" value="Unassembled WGS sequence"/>
</dbReference>
<keyword evidence="3" id="KW-1185">Reference proteome</keyword>
<gene>
    <name evidence="2" type="ORF">ACF05T_14785</name>
</gene>
<sequence length="159" mass="16403">MRHTTRYTVVGNHLAQHEKLSLMAIGLAVHIQSLPDGACIAIKALAARFPEGEICVAAALRELEAHGYLDEGAAAQRAAGDAHGLVQPPPPPAAGSGAGTGAGARPGLEPGSAASLLAGLHLHEPRLLFSERDVHRLAPGVAAWLPSDSTQYCRYAPTG</sequence>
<proteinExistence type="predicted"/>